<keyword evidence="2" id="KW-0238">DNA-binding</keyword>
<dbReference type="Pfam" id="PF00392">
    <property type="entry name" value="GntR"/>
    <property type="match status" value="1"/>
</dbReference>
<dbReference type="GO" id="GO:0003700">
    <property type="term" value="F:DNA-binding transcription factor activity"/>
    <property type="evidence" value="ECO:0007669"/>
    <property type="project" value="InterPro"/>
</dbReference>
<dbReference type="PRINTS" id="PR00035">
    <property type="entry name" value="HTHGNTR"/>
</dbReference>
<proteinExistence type="predicted"/>
<dbReference type="Proteomes" id="UP000184301">
    <property type="component" value="Unassembled WGS sequence"/>
</dbReference>
<keyword evidence="6" id="KW-1185">Reference proteome</keyword>
<keyword evidence="3" id="KW-0804">Transcription</keyword>
<accession>A0A1M6QYF2</accession>
<dbReference type="Gene3D" id="3.40.1410.10">
    <property type="entry name" value="Chorismate lyase-like"/>
    <property type="match status" value="1"/>
</dbReference>
<dbReference type="Pfam" id="PF07702">
    <property type="entry name" value="UTRA"/>
    <property type="match status" value="1"/>
</dbReference>
<evidence type="ECO:0000313" key="6">
    <source>
        <dbReference type="Proteomes" id="UP000184301"/>
    </source>
</evidence>
<dbReference type="CDD" id="cd07377">
    <property type="entry name" value="WHTH_GntR"/>
    <property type="match status" value="1"/>
</dbReference>
<dbReference type="PANTHER" id="PTHR44846">
    <property type="entry name" value="MANNOSYL-D-GLYCERATE TRANSPORT/METABOLISM SYSTEM REPRESSOR MNGR-RELATED"/>
    <property type="match status" value="1"/>
</dbReference>
<dbReference type="InterPro" id="IPR011663">
    <property type="entry name" value="UTRA"/>
</dbReference>
<dbReference type="AlphaFoldDB" id="A0A1M6QYF2"/>
<protein>
    <submittedName>
        <fullName evidence="5">Transcriptional regulator, GntR family</fullName>
    </submittedName>
</protein>
<dbReference type="InterPro" id="IPR028978">
    <property type="entry name" value="Chorismate_lyase_/UTRA_dom_sf"/>
</dbReference>
<dbReference type="SMART" id="SM00345">
    <property type="entry name" value="HTH_GNTR"/>
    <property type="match status" value="1"/>
</dbReference>
<feature type="domain" description="HTH gntR-type" evidence="4">
    <location>
        <begin position="4"/>
        <end position="72"/>
    </location>
</feature>
<dbReference type="OrthoDB" id="457376at2"/>
<gene>
    <name evidence="5" type="ORF">SAMN02745243_02562</name>
</gene>
<organism evidence="5 6">
    <name type="scientific">Hespellia stercorisuis DSM 15480</name>
    <dbReference type="NCBI Taxonomy" id="1121950"/>
    <lineage>
        <taxon>Bacteria</taxon>
        <taxon>Bacillati</taxon>
        <taxon>Bacillota</taxon>
        <taxon>Clostridia</taxon>
        <taxon>Lachnospirales</taxon>
        <taxon>Lachnospiraceae</taxon>
        <taxon>Hespellia</taxon>
    </lineage>
</organism>
<dbReference type="SMART" id="SM00866">
    <property type="entry name" value="UTRA"/>
    <property type="match status" value="1"/>
</dbReference>
<dbReference type="SUPFAM" id="SSF64288">
    <property type="entry name" value="Chorismate lyase-like"/>
    <property type="match status" value="1"/>
</dbReference>
<keyword evidence="1" id="KW-0805">Transcription regulation</keyword>
<dbReference type="EMBL" id="FQZY01000038">
    <property type="protein sequence ID" value="SHK25255.1"/>
    <property type="molecule type" value="Genomic_DNA"/>
</dbReference>
<dbReference type="PANTHER" id="PTHR44846:SF1">
    <property type="entry name" value="MANNOSYL-D-GLYCERATE TRANSPORT_METABOLISM SYSTEM REPRESSOR MNGR-RELATED"/>
    <property type="match status" value="1"/>
</dbReference>
<evidence type="ECO:0000256" key="1">
    <source>
        <dbReference type="ARBA" id="ARBA00023015"/>
    </source>
</evidence>
<dbReference type="RefSeq" id="WP_073111065.1">
    <property type="nucleotide sequence ID" value="NZ_FQZY01000038.1"/>
</dbReference>
<reference evidence="5 6" key="1">
    <citation type="submission" date="2016-11" db="EMBL/GenBank/DDBJ databases">
        <authorList>
            <person name="Jaros S."/>
            <person name="Januszkiewicz K."/>
            <person name="Wedrychowicz H."/>
        </authorList>
    </citation>
    <scope>NUCLEOTIDE SEQUENCE [LARGE SCALE GENOMIC DNA]</scope>
    <source>
        <strain evidence="5 6">DSM 15480</strain>
    </source>
</reference>
<dbReference type="InterPro" id="IPR036388">
    <property type="entry name" value="WH-like_DNA-bd_sf"/>
</dbReference>
<dbReference type="STRING" id="1121950.SAMN02745243_02562"/>
<evidence type="ECO:0000259" key="4">
    <source>
        <dbReference type="PROSITE" id="PS50949"/>
    </source>
</evidence>
<dbReference type="InterPro" id="IPR000524">
    <property type="entry name" value="Tscrpt_reg_HTH_GntR"/>
</dbReference>
<dbReference type="SUPFAM" id="SSF46785">
    <property type="entry name" value="Winged helix' DNA-binding domain"/>
    <property type="match status" value="1"/>
</dbReference>
<sequence>MGTQPKYELIKNDLIQAITDGVYQPGCELPSEIELIDTYQVSRITVRRAMDELYRAGFIEKHQGKRGYVKEAAKPQELTRVSSYTEEILRQGMTPTRKVIASGLRLCTKAEQATLSLDKAAPVFFLNRIIYADNKPLCYTSTSLPYQLFRDIETYDFAENSLYDVIENQYAVKISSSNVKLKAVPAEHEVAEYLDVEKDVPLLHSSAVTFGIKDHTEFPIESFCTYYRTDLFEYTLTQKR</sequence>
<dbReference type="PROSITE" id="PS50949">
    <property type="entry name" value="HTH_GNTR"/>
    <property type="match status" value="1"/>
</dbReference>
<dbReference type="GO" id="GO:0045892">
    <property type="term" value="P:negative regulation of DNA-templated transcription"/>
    <property type="evidence" value="ECO:0007669"/>
    <property type="project" value="TreeGrafter"/>
</dbReference>
<dbReference type="GO" id="GO:0003677">
    <property type="term" value="F:DNA binding"/>
    <property type="evidence" value="ECO:0007669"/>
    <property type="project" value="UniProtKB-KW"/>
</dbReference>
<evidence type="ECO:0000313" key="5">
    <source>
        <dbReference type="EMBL" id="SHK25255.1"/>
    </source>
</evidence>
<name>A0A1M6QYF2_9FIRM</name>
<dbReference type="InterPro" id="IPR036390">
    <property type="entry name" value="WH_DNA-bd_sf"/>
</dbReference>
<evidence type="ECO:0000256" key="2">
    <source>
        <dbReference type="ARBA" id="ARBA00023125"/>
    </source>
</evidence>
<dbReference type="InterPro" id="IPR050679">
    <property type="entry name" value="Bact_HTH_transcr_reg"/>
</dbReference>
<dbReference type="Gene3D" id="1.10.10.10">
    <property type="entry name" value="Winged helix-like DNA-binding domain superfamily/Winged helix DNA-binding domain"/>
    <property type="match status" value="1"/>
</dbReference>
<evidence type="ECO:0000256" key="3">
    <source>
        <dbReference type="ARBA" id="ARBA00023163"/>
    </source>
</evidence>